<comment type="catalytic activity">
    <reaction evidence="1">
        <text>ATP + protein L-histidine = ADP + protein N-phospho-L-histidine.</text>
        <dbReference type="EC" id="2.7.13.3"/>
    </reaction>
</comment>
<dbReference type="InterPro" id="IPR013655">
    <property type="entry name" value="PAS_fold_3"/>
</dbReference>
<dbReference type="Pfam" id="PF08447">
    <property type="entry name" value="PAS_3"/>
    <property type="match status" value="1"/>
</dbReference>
<dbReference type="InterPro" id="IPR003594">
    <property type="entry name" value="HATPase_dom"/>
</dbReference>
<dbReference type="SUPFAM" id="SSF47384">
    <property type="entry name" value="Homodimeric domain of signal transducing histidine kinase"/>
    <property type="match status" value="1"/>
</dbReference>
<keyword evidence="4" id="KW-0808">Transferase</keyword>
<keyword evidence="5 8" id="KW-0418">Kinase</keyword>
<dbReference type="SMART" id="SM00388">
    <property type="entry name" value="HisKA"/>
    <property type="match status" value="1"/>
</dbReference>
<accession>A0A9E8SIN6</accession>
<keyword evidence="9" id="KW-1185">Reference proteome</keyword>
<dbReference type="KEGG" id="lnu:N7U66_05895"/>
<evidence type="ECO:0000256" key="4">
    <source>
        <dbReference type="ARBA" id="ARBA00022679"/>
    </source>
</evidence>
<organism evidence="8 9">
    <name type="scientific">Lacinutrix neustonica</name>
    <dbReference type="NCBI Taxonomy" id="2980107"/>
    <lineage>
        <taxon>Bacteria</taxon>
        <taxon>Pseudomonadati</taxon>
        <taxon>Bacteroidota</taxon>
        <taxon>Flavobacteriia</taxon>
        <taxon>Flavobacteriales</taxon>
        <taxon>Flavobacteriaceae</taxon>
        <taxon>Lacinutrix</taxon>
    </lineage>
</organism>
<dbReference type="InterPro" id="IPR052162">
    <property type="entry name" value="Sensor_kinase/Photoreceptor"/>
</dbReference>
<dbReference type="InterPro" id="IPR003661">
    <property type="entry name" value="HisK_dim/P_dom"/>
</dbReference>
<dbReference type="SUPFAM" id="SSF55785">
    <property type="entry name" value="PYP-like sensor domain (PAS domain)"/>
    <property type="match status" value="1"/>
</dbReference>
<dbReference type="Gene3D" id="3.30.450.20">
    <property type="entry name" value="PAS domain"/>
    <property type="match status" value="1"/>
</dbReference>
<name>A0A9E8SIN6_9FLAO</name>
<dbReference type="Pfam" id="PF02518">
    <property type="entry name" value="HATPase_c"/>
    <property type="match status" value="1"/>
</dbReference>
<evidence type="ECO:0000256" key="1">
    <source>
        <dbReference type="ARBA" id="ARBA00000085"/>
    </source>
</evidence>
<dbReference type="SMART" id="SM00387">
    <property type="entry name" value="HATPase_c"/>
    <property type="match status" value="1"/>
</dbReference>
<dbReference type="EC" id="2.7.13.3" evidence="2"/>
<proteinExistence type="predicted"/>
<dbReference type="PROSITE" id="PS50109">
    <property type="entry name" value="HIS_KIN"/>
    <property type="match status" value="1"/>
</dbReference>
<dbReference type="Pfam" id="PF00512">
    <property type="entry name" value="HisKA"/>
    <property type="match status" value="1"/>
</dbReference>
<dbReference type="Gene3D" id="1.10.287.130">
    <property type="match status" value="1"/>
</dbReference>
<evidence type="ECO:0000256" key="2">
    <source>
        <dbReference type="ARBA" id="ARBA00012438"/>
    </source>
</evidence>
<evidence type="ECO:0000256" key="5">
    <source>
        <dbReference type="ARBA" id="ARBA00022777"/>
    </source>
</evidence>
<evidence type="ECO:0000313" key="9">
    <source>
        <dbReference type="Proteomes" id="UP001164705"/>
    </source>
</evidence>
<dbReference type="CDD" id="cd00082">
    <property type="entry name" value="HisKA"/>
    <property type="match status" value="1"/>
</dbReference>
<dbReference type="EMBL" id="CP113088">
    <property type="protein sequence ID" value="WAC03845.1"/>
    <property type="molecule type" value="Genomic_DNA"/>
</dbReference>
<dbReference type="AlphaFoldDB" id="A0A9E8SIN6"/>
<dbReference type="PANTHER" id="PTHR43304:SF1">
    <property type="entry name" value="PAC DOMAIN-CONTAINING PROTEIN"/>
    <property type="match status" value="1"/>
</dbReference>
<dbReference type="InterPro" id="IPR000700">
    <property type="entry name" value="PAS-assoc_C"/>
</dbReference>
<dbReference type="InterPro" id="IPR036890">
    <property type="entry name" value="HATPase_C_sf"/>
</dbReference>
<evidence type="ECO:0000256" key="3">
    <source>
        <dbReference type="ARBA" id="ARBA00022553"/>
    </source>
</evidence>
<feature type="domain" description="PAC" evidence="7">
    <location>
        <begin position="47"/>
        <end position="99"/>
    </location>
</feature>
<evidence type="ECO:0000259" key="7">
    <source>
        <dbReference type="PROSITE" id="PS50113"/>
    </source>
</evidence>
<reference evidence="8" key="1">
    <citation type="submission" date="2022-11" db="EMBL/GenBank/DDBJ databases">
        <title>Lacinutrix neustonica HL-RS19T sp. nov., isolated from the surface microlayer sample of brackish Lake Shihwa.</title>
        <authorList>
            <person name="Choi J.Y."/>
            <person name="Hwang C.Y."/>
        </authorList>
    </citation>
    <scope>NUCLEOTIDE SEQUENCE</scope>
    <source>
        <strain evidence="8">HL-RS19</strain>
    </source>
</reference>
<dbReference type="InterPro" id="IPR005467">
    <property type="entry name" value="His_kinase_dom"/>
</dbReference>
<dbReference type="Proteomes" id="UP001164705">
    <property type="component" value="Chromosome"/>
</dbReference>
<evidence type="ECO:0000313" key="8">
    <source>
        <dbReference type="EMBL" id="WAC03845.1"/>
    </source>
</evidence>
<keyword evidence="3" id="KW-0597">Phosphoprotein</keyword>
<dbReference type="PANTHER" id="PTHR43304">
    <property type="entry name" value="PHYTOCHROME-LIKE PROTEIN CPH1"/>
    <property type="match status" value="1"/>
</dbReference>
<sequence>MNKTWLDFTNSKLEDNLGDNWLKFLHTEDKERGMGIYMEAFEKRIPYSVKYRVKKHDGTYQWFLNHGIPKFDIDNNFVGYLGSNTNIQDQVAFSEALEEKVNQRTREVTKANKELIKLNMNLEEFAYMASHDLKEPLRKIRTFNSLIVSEDTDVDTIPTYASKIEHSAQRMTDLIDNILEYSRIENNSIQSEKVVLDDTLNQVLSDLTIMIEEQEVTIKAEDLGTVNGIQIRIYQLFSNLIKNGVKFNKKKPIIDITVSEVEGESVPKRFNANKKFHFKKIVFKDNGIGLDVDKKNYIFKPFKRLNSSSDYTGTGIGLAICKRIMDLHGGYIDVESEKGKGASFILYFPMSKEA</sequence>
<protein>
    <recommendedName>
        <fullName evidence="2">histidine kinase</fullName>
        <ecNumber evidence="2">2.7.13.3</ecNumber>
    </recommendedName>
</protein>
<dbReference type="InterPro" id="IPR000014">
    <property type="entry name" value="PAS"/>
</dbReference>
<feature type="domain" description="Histidine kinase" evidence="6">
    <location>
        <begin position="128"/>
        <end position="352"/>
    </location>
</feature>
<dbReference type="InterPro" id="IPR035965">
    <property type="entry name" value="PAS-like_dom_sf"/>
</dbReference>
<dbReference type="SUPFAM" id="SSF55874">
    <property type="entry name" value="ATPase domain of HSP90 chaperone/DNA topoisomerase II/histidine kinase"/>
    <property type="match status" value="1"/>
</dbReference>
<dbReference type="CDD" id="cd00130">
    <property type="entry name" value="PAS"/>
    <property type="match status" value="1"/>
</dbReference>
<gene>
    <name evidence="8" type="ORF">N7U66_05895</name>
</gene>
<dbReference type="InterPro" id="IPR004358">
    <property type="entry name" value="Sig_transdc_His_kin-like_C"/>
</dbReference>
<dbReference type="InterPro" id="IPR036097">
    <property type="entry name" value="HisK_dim/P_sf"/>
</dbReference>
<dbReference type="PROSITE" id="PS50113">
    <property type="entry name" value="PAC"/>
    <property type="match status" value="1"/>
</dbReference>
<evidence type="ECO:0000259" key="6">
    <source>
        <dbReference type="PROSITE" id="PS50109"/>
    </source>
</evidence>
<dbReference type="Gene3D" id="3.30.565.10">
    <property type="entry name" value="Histidine kinase-like ATPase, C-terminal domain"/>
    <property type="match status" value="1"/>
</dbReference>
<dbReference type="PRINTS" id="PR00344">
    <property type="entry name" value="BCTRLSENSOR"/>
</dbReference>
<dbReference type="GO" id="GO:0000155">
    <property type="term" value="F:phosphorelay sensor kinase activity"/>
    <property type="evidence" value="ECO:0007669"/>
    <property type="project" value="InterPro"/>
</dbReference>